<evidence type="ECO:0000256" key="4">
    <source>
        <dbReference type="ARBA" id="ARBA00012318"/>
    </source>
</evidence>
<evidence type="ECO:0000256" key="9">
    <source>
        <dbReference type="ARBA" id="ARBA00022729"/>
    </source>
</evidence>
<comment type="catalytic activity">
    <reaction evidence="24">
        <text>a 1-O-alkyl-sn-glycero-3-phosphocholine + H2O = a 1-O-alkyl-sn-glycerol + phosphocholine + H(+)</text>
        <dbReference type="Rhea" id="RHEA:36083"/>
        <dbReference type="ChEBI" id="CHEBI:15377"/>
        <dbReference type="ChEBI" id="CHEBI:15378"/>
        <dbReference type="ChEBI" id="CHEBI:15850"/>
        <dbReference type="ChEBI" id="CHEBI:30909"/>
        <dbReference type="ChEBI" id="CHEBI:295975"/>
    </reaction>
    <physiologicalReaction direction="left-to-right" evidence="24">
        <dbReference type="Rhea" id="RHEA:36084"/>
    </physiologicalReaction>
</comment>
<comment type="catalytic activity">
    <reaction evidence="28">
        <text>sphing-4-enine-phosphocholine + H2O = sphing-4-enine + phosphocholine + H(+)</text>
        <dbReference type="Rhea" id="RHEA:41095"/>
        <dbReference type="ChEBI" id="CHEBI:15377"/>
        <dbReference type="ChEBI" id="CHEBI:15378"/>
        <dbReference type="ChEBI" id="CHEBI:57756"/>
        <dbReference type="ChEBI" id="CHEBI:58906"/>
        <dbReference type="ChEBI" id="CHEBI:295975"/>
    </reaction>
    <physiologicalReaction direction="left-to-right" evidence="28">
        <dbReference type="Rhea" id="RHEA:41096"/>
    </physiologicalReaction>
</comment>
<gene>
    <name evidence="32" type="primary">enpp6</name>
    <name evidence="32" type="ORF">CDAR_575151</name>
</gene>
<evidence type="ECO:0000256" key="8">
    <source>
        <dbReference type="ARBA" id="ARBA00022723"/>
    </source>
</evidence>
<evidence type="ECO:0000256" key="10">
    <source>
        <dbReference type="ARBA" id="ARBA00022801"/>
    </source>
</evidence>
<protein>
    <recommendedName>
        <fullName evidence="4">glycerophosphocholine cholinephosphodiesterase</fullName>
        <ecNumber evidence="4">3.1.4.38</ecNumber>
    </recommendedName>
    <alternativeName>
        <fullName evidence="19">Choline-specific glycerophosphodiester phosphodiesterase</fullName>
    </alternativeName>
    <alternativeName>
        <fullName evidence="18">Ectonucleotide pyrophosphatase/phosphodiesterase family member 6</fullName>
    </alternativeName>
</protein>
<keyword evidence="17" id="KW-0449">Lipoprotein</keyword>
<comment type="catalytic activity">
    <reaction evidence="21">
        <text>1-dodecanoyl-sn-glycero-3-phosphocholine + H2O = 1-dodecanoyl-sn-glycerol + phosphocholine + H(+)</text>
        <dbReference type="Rhea" id="RHEA:41127"/>
        <dbReference type="ChEBI" id="CHEBI:15377"/>
        <dbReference type="ChEBI" id="CHEBI:15378"/>
        <dbReference type="ChEBI" id="CHEBI:74966"/>
        <dbReference type="ChEBI" id="CHEBI:75529"/>
        <dbReference type="ChEBI" id="CHEBI:295975"/>
    </reaction>
    <physiologicalReaction direction="left-to-right" evidence="21">
        <dbReference type="Rhea" id="RHEA:41128"/>
    </physiologicalReaction>
</comment>
<evidence type="ECO:0000256" key="12">
    <source>
        <dbReference type="ARBA" id="ARBA00022963"/>
    </source>
</evidence>
<keyword evidence="6" id="KW-0597">Phosphoprotein</keyword>
<evidence type="ECO:0000256" key="23">
    <source>
        <dbReference type="ARBA" id="ARBA00047482"/>
    </source>
</evidence>
<accession>A0AAV4MVW9</accession>
<evidence type="ECO:0000313" key="33">
    <source>
        <dbReference type="Proteomes" id="UP001054837"/>
    </source>
</evidence>
<evidence type="ECO:0000256" key="7">
    <source>
        <dbReference type="ARBA" id="ARBA00022622"/>
    </source>
</evidence>
<evidence type="ECO:0000256" key="26">
    <source>
        <dbReference type="ARBA" id="ARBA00047779"/>
    </source>
</evidence>
<evidence type="ECO:0000256" key="21">
    <source>
        <dbReference type="ARBA" id="ARBA00047290"/>
    </source>
</evidence>
<dbReference type="GO" id="GO:0005886">
    <property type="term" value="C:plasma membrane"/>
    <property type="evidence" value="ECO:0007669"/>
    <property type="project" value="UniProtKB-SubCell"/>
</dbReference>
<evidence type="ECO:0000256" key="27">
    <source>
        <dbReference type="ARBA" id="ARBA00048209"/>
    </source>
</evidence>
<comment type="catalytic activity">
    <reaction evidence="22">
        <text>1-(9Z-octadecenoyl)-sn-glycero-3-phosphocholine + H2O = 1-(9Z-octadecenoyl)-sn-glycerol + phosphocholine + H(+)</text>
        <dbReference type="Rhea" id="RHEA:41091"/>
        <dbReference type="ChEBI" id="CHEBI:15377"/>
        <dbReference type="ChEBI" id="CHEBI:15378"/>
        <dbReference type="ChEBI" id="CHEBI:28610"/>
        <dbReference type="ChEBI" id="CHEBI:75757"/>
        <dbReference type="ChEBI" id="CHEBI:295975"/>
    </reaction>
    <physiologicalReaction direction="left-to-right" evidence="22">
        <dbReference type="Rhea" id="RHEA:41092"/>
    </physiologicalReaction>
</comment>
<evidence type="ECO:0000256" key="5">
    <source>
        <dbReference type="ARBA" id="ARBA00022475"/>
    </source>
</evidence>
<comment type="catalytic activity">
    <reaction evidence="31">
        <text>1-(5Z,8Z,11Z,14Z-eicosatetraenoyl)-sn-glycero-3-phosphocholine + H2O = 1-(5Z,8Z,11Z,14Z-eicosatetraenoyl)-sn-glycerol + phosphocholine + H(+)</text>
        <dbReference type="Rhea" id="RHEA:41003"/>
        <dbReference type="ChEBI" id="CHEBI:15377"/>
        <dbReference type="ChEBI" id="CHEBI:15378"/>
        <dbReference type="ChEBI" id="CHEBI:34071"/>
        <dbReference type="ChEBI" id="CHEBI:74344"/>
        <dbReference type="ChEBI" id="CHEBI:295975"/>
    </reaction>
    <physiologicalReaction direction="left-to-right" evidence="31">
        <dbReference type="Rhea" id="RHEA:41004"/>
    </physiologicalReaction>
</comment>
<dbReference type="EC" id="3.1.4.38" evidence="4"/>
<evidence type="ECO:0000256" key="13">
    <source>
        <dbReference type="ARBA" id="ARBA00023098"/>
    </source>
</evidence>
<keyword evidence="33" id="KW-1185">Reference proteome</keyword>
<evidence type="ECO:0000256" key="28">
    <source>
        <dbReference type="ARBA" id="ARBA00048234"/>
    </source>
</evidence>
<keyword evidence="9" id="KW-0732">Signal</keyword>
<dbReference type="InterPro" id="IPR017850">
    <property type="entry name" value="Alkaline_phosphatase_core_sf"/>
</dbReference>
<dbReference type="AlphaFoldDB" id="A0AAV4MVW9"/>
<dbReference type="Pfam" id="PF01663">
    <property type="entry name" value="Phosphodiest"/>
    <property type="match status" value="1"/>
</dbReference>
<evidence type="ECO:0000256" key="31">
    <source>
        <dbReference type="ARBA" id="ARBA00049320"/>
    </source>
</evidence>
<dbReference type="EMBL" id="BPLQ01000958">
    <property type="protein sequence ID" value="GIX76672.1"/>
    <property type="molecule type" value="Genomic_DNA"/>
</dbReference>
<keyword evidence="5" id="KW-1003">Cell membrane</keyword>
<evidence type="ECO:0000256" key="16">
    <source>
        <dbReference type="ARBA" id="ARBA00023180"/>
    </source>
</evidence>
<comment type="similarity">
    <text evidence="3">Belongs to the nucleotide pyrophosphatase/phosphodiesterase family.</text>
</comment>
<evidence type="ECO:0000256" key="29">
    <source>
        <dbReference type="ARBA" id="ARBA00048703"/>
    </source>
</evidence>
<keyword evidence="15" id="KW-1015">Disulfide bond</keyword>
<evidence type="ECO:0000256" key="19">
    <source>
        <dbReference type="ARBA" id="ARBA00032556"/>
    </source>
</evidence>
<organism evidence="32 33">
    <name type="scientific">Caerostris darwini</name>
    <dbReference type="NCBI Taxonomy" id="1538125"/>
    <lineage>
        <taxon>Eukaryota</taxon>
        <taxon>Metazoa</taxon>
        <taxon>Ecdysozoa</taxon>
        <taxon>Arthropoda</taxon>
        <taxon>Chelicerata</taxon>
        <taxon>Arachnida</taxon>
        <taxon>Araneae</taxon>
        <taxon>Araneomorphae</taxon>
        <taxon>Entelegynae</taxon>
        <taxon>Araneoidea</taxon>
        <taxon>Araneidae</taxon>
        <taxon>Caerostris</taxon>
    </lineage>
</organism>
<comment type="function">
    <text evidence="20">Choline-specific glycerophosphodiesterase that hydrolyzes glycerophosphocholine (GPC) and lysophosphatidylcholine (LPC) and contributes to supplying choline to the cells. Has a preference for LPC with short (12:0 and 14:0) or polyunsaturated (18:2 and 20:4) fatty acids. In vitro, hydrolyzes only choline-containing lysophospholipids, such as sphingosylphosphorylcholine (SPC), platelet-activating factor (PAF) and lysoPAF, but not other lysophospholipids.</text>
</comment>
<dbReference type="CDD" id="cd16018">
    <property type="entry name" value="Enpp"/>
    <property type="match status" value="1"/>
</dbReference>
<keyword evidence="8" id="KW-0479">Metal-binding</keyword>
<dbReference type="SUPFAM" id="SSF53649">
    <property type="entry name" value="Alkaline phosphatase-like"/>
    <property type="match status" value="1"/>
</dbReference>
<dbReference type="GO" id="GO:0098552">
    <property type="term" value="C:side of membrane"/>
    <property type="evidence" value="ECO:0007669"/>
    <property type="project" value="UniProtKB-KW"/>
</dbReference>
<evidence type="ECO:0000256" key="6">
    <source>
        <dbReference type="ARBA" id="ARBA00022553"/>
    </source>
</evidence>
<keyword evidence="11" id="KW-0862">Zinc</keyword>
<comment type="catalytic activity">
    <reaction evidence="25">
        <text>a 1-acyl-sn-glycero-3-phosphocholine + H2O = a 1-acyl-sn-glycerol + phosphocholine + H(+)</text>
        <dbReference type="Rhea" id="RHEA:44720"/>
        <dbReference type="ChEBI" id="CHEBI:15377"/>
        <dbReference type="ChEBI" id="CHEBI:15378"/>
        <dbReference type="ChEBI" id="CHEBI:58168"/>
        <dbReference type="ChEBI" id="CHEBI:64683"/>
        <dbReference type="ChEBI" id="CHEBI:295975"/>
    </reaction>
    <physiologicalReaction direction="left-to-right" evidence="25">
        <dbReference type="Rhea" id="RHEA:44721"/>
    </physiologicalReaction>
</comment>
<evidence type="ECO:0000256" key="20">
    <source>
        <dbReference type="ARBA" id="ARBA00046203"/>
    </source>
</evidence>
<keyword evidence="14" id="KW-0472">Membrane</keyword>
<dbReference type="GO" id="GO:0046872">
    <property type="term" value="F:metal ion binding"/>
    <property type="evidence" value="ECO:0007669"/>
    <property type="project" value="UniProtKB-KW"/>
</dbReference>
<dbReference type="InterPro" id="IPR002591">
    <property type="entry name" value="Phosphodiest/P_Trfase"/>
</dbReference>
<comment type="subcellular location">
    <subcellularLocation>
        <location evidence="2">Cell membrane</location>
        <topology evidence="2">Lipid-anchor</topology>
        <topology evidence="2">GPI-anchor</topology>
    </subcellularLocation>
</comment>
<keyword evidence="13" id="KW-0443">Lipid metabolism</keyword>
<reference evidence="32 33" key="1">
    <citation type="submission" date="2021-06" db="EMBL/GenBank/DDBJ databases">
        <title>Caerostris darwini draft genome.</title>
        <authorList>
            <person name="Kono N."/>
            <person name="Arakawa K."/>
        </authorList>
    </citation>
    <scope>NUCLEOTIDE SEQUENCE [LARGE SCALE GENOMIC DNA]</scope>
</reference>
<keyword evidence="12" id="KW-0442">Lipid degradation</keyword>
<evidence type="ECO:0000256" key="2">
    <source>
        <dbReference type="ARBA" id="ARBA00004609"/>
    </source>
</evidence>
<dbReference type="Proteomes" id="UP001054837">
    <property type="component" value="Unassembled WGS sequence"/>
</dbReference>
<comment type="cofactor">
    <cofactor evidence="1">
        <name>Zn(2+)</name>
        <dbReference type="ChEBI" id="CHEBI:29105"/>
    </cofactor>
</comment>
<evidence type="ECO:0000256" key="24">
    <source>
        <dbReference type="ARBA" id="ARBA00047494"/>
    </source>
</evidence>
<proteinExistence type="inferred from homology"/>
<evidence type="ECO:0000256" key="18">
    <source>
        <dbReference type="ARBA" id="ARBA00031167"/>
    </source>
</evidence>
<comment type="caution">
    <text evidence="32">The sequence shown here is derived from an EMBL/GenBank/DDBJ whole genome shotgun (WGS) entry which is preliminary data.</text>
</comment>
<evidence type="ECO:0000256" key="22">
    <source>
        <dbReference type="ARBA" id="ARBA00047322"/>
    </source>
</evidence>
<keyword evidence="16" id="KW-0325">Glycoprotein</keyword>
<evidence type="ECO:0000256" key="30">
    <source>
        <dbReference type="ARBA" id="ARBA00049092"/>
    </source>
</evidence>
<evidence type="ECO:0000256" key="17">
    <source>
        <dbReference type="ARBA" id="ARBA00023288"/>
    </source>
</evidence>
<evidence type="ECO:0000256" key="25">
    <source>
        <dbReference type="ARBA" id="ARBA00047600"/>
    </source>
</evidence>
<evidence type="ECO:0000313" key="32">
    <source>
        <dbReference type="EMBL" id="GIX76672.1"/>
    </source>
</evidence>
<comment type="catalytic activity">
    <reaction evidence="23">
        <text>glycero-2-phosphocholine + H2O = phosphocholine + glycerol + H(+)</text>
        <dbReference type="Rhea" id="RHEA:61684"/>
        <dbReference type="ChEBI" id="CHEBI:15377"/>
        <dbReference type="ChEBI" id="CHEBI:15378"/>
        <dbReference type="ChEBI" id="CHEBI:17754"/>
        <dbReference type="ChEBI" id="CHEBI:144950"/>
        <dbReference type="ChEBI" id="CHEBI:295975"/>
    </reaction>
    <physiologicalReaction direction="left-to-right" evidence="23">
        <dbReference type="Rhea" id="RHEA:61685"/>
    </physiologicalReaction>
</comment>
<comment type="catalytic activity">
    <reaction evidence="29">
        <text>sn-glycerol 3-phosphocholine + H2O = phosphocholine + glycerol + H(+)</text>
        <dbReference type="Rhea" id="RHEA:19545"/>
        <dbReference type="ChEBI" id="CHEBI:15377"/>
        <dbReference type="ChEBI" id="CHEBI:15378"/>
        <dbReference type="ChEBI" id="CHEBI:16870"/>
        <dbReference type="ChEBI" id="CHEBI:17754"/>
        <dbReference type="ChEBI" id="CHEBI:295975"/>
        <dbReference type="EC" id="3.1.4.38"/>
    </reaction>
    <physiologicalReaction direction="left-to-right" evidence="29">
        <dbReference type="Rhea" id="RHEA:19546"/>
    </physiologicalReaction>
</comment>
<dbReference type="GO" id="GO:0047390">
    <property type="term" value="F:glycerophosphocholine cholinephosphodiesterase activity"/>
    <property type="evidence" value="ECO:0007669"/>
    <property type="project" value="UniProtKB-EC"/>
</dbReference>
<sequence length="460" mass="52586">MEFKFSYRVIVFVFFLYCFSQVTAAKKLIVVLVDGVRWDYLNDRSLKGFRRIMDNGVKAPYVVPIFPSLSYPNWQTLMTGLYPENHGFIGNVIYDNASDSYFNMIPAPGADNVRWWNDAEPVWITAEKNNKRSALYWWAGCEVEIMGGHPTICERQFYDGPPIKEMATDYLERIDDVIQMFKPSKVLGDRLSLVLMYYVSVDYNGHHFGPQSPELKTALKDIDEILDKMQQKIKDAHLEDEVNLMIISDHGMTDVRENVVRHLDLRKYAPKIKYHIGSGPVLRIQPQPGMLNKLLQDMTADKIEGVRIYKKEDIPEKYHLKGSSKMEPLILVAKKGYYIDSLDDPKTPLAGHHGYDPEDVEDMRTIFLATGPDFRKGFKTDILYNTDIYNIICTVLGIPALPNNGSWERVQSMLAKTKSPPGTTDKQSAATFTANGYSFSLVLMITICSTMFSMINSRFL</sequence>
<name>A0AAV4MVW9_9ARAC</name>
<evidence type="ECO:0000256" key="1">
    <source>
        <dbReference type="ARBA" id="ARBA00001947"/>
    </source>
</evidence>
<evidence type="ECO:0000256" key="11">
    <source>
        <dbReference type="ARBA" id="ARBA00022833"/>
    </source>
</evidence>
<dbReference type="GO" id="GO:0016042">
    <property type="term" value="P:lipid catabolic process"/>
    <property type="evidence" value="ECO:0007669"/>
    <property type="project" value="UniProtKB-KW"/>
</dbReference>
<dbReference type="PANTHER" id="PTHR10151:SF66">
    <property type="entry name" value="GLYCEROPHOSPHOCHOLINE CHOLINEPHOSPHODIESTERASE ENPP6"/>
    <property type="match status" value="1"/>
</dbReference>
<evidence type="ECO:0000256" key="3">
    <source>
        <dbReference type="ARBA" id="ARBA00010594"/>
    </source>
</evidence>
<dbReference type="Gene3D" id="3.30.1360.180">
    <property type="match status" value="1"/>
</dbReference>
<comment type="catalytic activity">
    <reaction evidence="30">
        <text>1-(9Z,12Z)-octadecadienoyl-sn-glycero-3-phosphocholine + H2O = 1-(9Z,12Z-octadecadienoyl)-sn-glycerol + phosphocholine + H(+)</text>
        <dbReference type="Rhea" id="RHEA:41115"/>
        <dbReference type="ChEBI" id="CHEBI:15377"/>
        <dbReference type="ChEBI" id="CHEBI:15378"/>
        <dbReference type="ChEBI" id="CHEBI:28733"/>
        <dbReference type="ChEBI" id="CHEBI:75561"/>
        <dbReference type="ChEBI" id="CHEBI:295975"/>
    </reaction>
    <physiologicalReaction direction="left-to-right" evidence="30">
        <dbReference type="Rhea" id="RHEA:41116"/>
    </physiologicalReaction>
</comment>
<keyword evidence="7" id="KW-0336">GPI-anchor</keyword>
<comment type="catalytic activity">
    <reaction evidence="26">
        <text>1-tetradecanoyl-sn-glycero-3-phosphocholine + H2O = 1-tetradecanoyl-sn-glycerol + phosphocholine + H(+)</text>
        <dbReference type="Rhea" id="RHEA:40999"/>
        <dbReference type="ChEBI" id="CHEBI:15377"/>
        <dbReference type="ChEBI" id="CHEBI:15378"/>
        <dbReference type="ChEBI" id="CHEBI:64489"/>
        <dbReference type="ChEBI" id="CHEBI:75536"/>
        <dbReference type="ChEBI" id="CHEBI:295975"/>
    </reaction>
    <physiologicalReaction direction="left-to-right" evidence="26">
        <dbReference type="Rhea" id="RHEA:41000"/>
    </physiologicalReaction>
</comment>
<evidence type="ECO:0000256" key="14">
    <source>
        <dbReference type="ARBA" id="ARBA00023136"/>
    </source>
</evidence>
<comment type="catalytic activity">
    <reaction evidence="27">
        <text>1-hexadecanoyl-sn-glycero-3-phosphocholine + H2O = 1-hexadecanoyl-sn-glycerol + phosphocholine + H(+)</text>
        <dbReference type="Rhea" id="RHEA:41119"/>
        <dbReference type="ChEBI" id="CHEBI:15377"/>
        <dbReference type="ChEBI" id="CHEBI:15378"/>
        <dbReference type="ChEBI" id="CHEBI:72998"/>
        <dbReference type="ChEBI" id="CHEBI:75542"/>
        <dbReference type="ChEBI" id="CHEBI:295975"/>
    </reaction>
    <physiologicalReaction direction="left-to-right" evidence="27">
        <dbReference type="Rhea" id="RHEA:41120"/>
    </physiologicalReaction>
</comment>
<keyword evidence="10" id="KW-0378">Hydrolase</keyword>
<dbReference type="Gene3D" id="3.40.720.10">
    <property type="entry name" value="Alkaline Phosphatase, subunit A"/>
    <property type="match status" value="1"/>
</dbReference>
<dbReference type="PANTHER" id="PTHR10151">
    <property type="entry name" value="ECTONUCLEOTIDE PYROPHOSPHATASE/PHOSPHODIESTERASE"/>
    <property type="match status" value="1"/>
</dbReference>
<evidence type="ECO:0000256" key="15">
    <source>
        <dbReference type="ARBA" id="ARBA00023157"/>
    </source>
</evidence>